<feature type="non-terminal residue" evidence="1">
    <location>
        <position position="96"/>
    </location>
</feature>
<evidence type="ECO:0000313" key="2">
    <source>
        <dbReference type="Proteomes" id="UP001432027"/>
    </source>
</evidence>
<protein>
    <submittedName>
        <fullName evidence="1">Uncharacterized protein</fullName>
    </submittedName>
</protein>
<comment type="caution">
    <text evidence="1">The sequence shown here is derived from an EMBL/GenBank/DDBJ whole genome shotgun (WGS) entry which is preliminary data.</text>
</comment>
<name>A0AAV5SCM7_9BILA</name>
<proteinExistence type="predicted"/>
<dbReference type="AlphaFoldDB" id="A0AAV5SCM7"/>
<accession>A0AAV5SCM7</accession>
<organism evidence="1 2">
    <name type="scientific">Pristionchus entomophagus</name>
    <dbReference type="NCBI Taxonomy" id="358040"/>
    <lineage>
        <taxon>Eukaryota</taxon>
        <taxon>Metazoa</taxon>
        <taxon>Ecdysozoa</taxon>
        <taxon>Nematoda</taxon>
        <taxon>Chromadorea</taxon>
        <taxon>Rhabditida</taxon>
        <taxon>Rhabditina</taxon>
        <taxon>Diplogasteromorpha</taxon>
        <taxon>Diplogasteroidea</taxon>
        <taxon>Neodiplogasteridae</taxon>
        <taxon>Pristionchus</taxon>
    </lineage>
</organism>
<reference evidence="1" key="1">
    <citation type="submission" date="2023-10" db="EMBL/GenBank/DDBJ databases">
        <title>Genome assembly of Pristionchus species.</title>
        <authorList>
            <person name="Yoshida K."/>
            <person name="Sommer R.J."/>
        </authorList>
    </citation>
    <scope>NUCLEOTIDE SEQUENCE</scope>
    <source>
        <strain evidence="1">RS0144</strain>
    </source>
</reference>
<gene>
    <name evidence="1" type="ORF">PENTCL1PPCAC_2968</name>
</gene>
<keyword evidence="2" id="KW-1185">Reference proteome</keyword>
<sequence>EFWSKLDQLIPKCDLDDCEKKDESGFCDSQDLKEICGGGECTLHIDHNTVTCPSKLWLDTGNSFMRHWSSVDRIVCQNGTWNWKNDNGTEWNPIGH</sequence>
<dbReference type="EMBL" id="BTSX01000001">
    <property type="protein sequence ID" value="GMS80793.1"/>
    <property type="molecule type" value="Genomic_DNA"/>
</dbReference>
<evidence type="ECO:0000313" key="1">
    <source>
        <dbReference type="EMBL" id="GMS80793.1"/>
    </source>
</evidence>
<dbReference type="Proteomes" id="UP001432027">
    <property type="component" value="Unassembled WGS sequence"/>
</dbReference>
<feature type="non-terminal residue" evidence="1">
    <location>
        <position position="1"/>
    </location>
</feature>